<dbReference type="EMBL" id="JOWA01000116">
    <property type="protein sequence ID" value="KEZ40822.1"/>
    <property type="molecule type" value="Genomic_DNA"/>
</dbReference>
<dbReference type="OrthoDB" id="47494at2759"/>
<dbReference type="PANTHER" id="PTHR47178:SF6">
    <property type="entry name" value="FAD-BINDING DOMAIN-CONTAINING PROTEIN"/>
    <property type="match status" value="1"/>
</dbReference>
<dbReference type="PRINTS" id="PR00420">
    <property type="entry name" value="RNGMNOXGNASE"/>
</dbReference>
<dbReference type="KEGG" id="sapo:SAPIO_CDS8016"/>
<dbReference type="Gene3D" id="3.50.50.60">
    <property type="entry name" value="FAD/NAD(P)-binding domain"/>
    <property type="match status" value="1"/>
</dbReference>
<dbReference type="Pfam" id="PF13450">
    <property type="entry name" value="NAD_binding_8"/>
    <property type="match status" value="1"/>
</dbReference>
<dbReference type="HOGENOM" id="CLU_009665_3_2_1"/>
<dbReference type="AlphaFoldDB" id="A0A084G0G0"/>
<dbReference type="InterPro" id="IPR036188">
    <property type="entry name" value="FAD/NAD-bd_sf"/>
</dbReference>
<proteinExistence type="predicted"/>
<keyword evidence="3" id="KW-0274">FAD</keyword>
<keyword evidence="2" id="KW-0285">Flavoprotein</keyword>
<dbReference type="Pfam" id="PF01494">
    <property type="entry name" value="FAD_binding_3"/>
    <property type="match status" value="1"/>
</dbReference>
<evidence type="ECO:0000256" key="1">
    <source>
        <dbReference type="ARBA" id="ARBA00001974"/>
    </source>
</evidence>
<dbReference type="VEuPathDB" id="FungiDB:SAPIO_CDS8016"/>
<sequence length="405" mass="45084">MHVLIVGGGVGGLSLAQCLRKQGISFQVFERDASPDSRFQGWAIGIHTIVDKLQASFPDDLPKLKDATDHLQPLNLPAQMALYFPGRDIRLGVEDTPEAPIIRSERHRLRDWLSTNIPIEWNKRVQRIEHDDEGVTVFFEDGTSAKGDILVGADGINSVVREQLLQRPANELLKIVPLAAIVGEVTLAEEAFQRQLALGHSAYVYINPAQGFAHFNGLHEVLPGGRSGRHYWMFMQPDPTIEQADHWLRNASQQEKLDYVLKATADMPPQFRELFELTPASGIKPEMHIWRDLELESLPAGRVILLGDSAHAMTPFRGEGGYHTFIDSMNLSRLLAGVDGKDLDAIKAAVTEYNAEMLERGAEAVRNSRDENSSRRLKNKDAKITTANQAVRPLPRVPIVLPVPN</sequence>
<dbReference type="GO" id="GO:0071949">
    <property type="term" value="F:FAD binding"/>
    <property type="evidence" value="ECO:0007669"/>
    <property type="project" value="InterPro"/>
</dbReference>
<protein>
    <recommendedName>
        <fullName evidence="6">FAD-binding domain-containing protein</fullName>
    </recommendedName>
</protein>
<comment type="cofactor">
    <cofactor evidence="1">
        <name>FAD</name>
        <dbReference type="ChEBI" id="CHEBI:57692"/>
    </cofactor>
</comment>
<dbReference type="Proteomes" id="UP000028545">
    <property type="component" value="Unassembled WGS sequence"/>
</dbReference>
<evidence type="ECO:0000259" key="6">
    <source>
        <dbReference type="Pfam" id="PF01494"/>
    </source>
</evidence>
<evidence type="ECO:0000313" key="8">
    <source>
        <dbReference type="Proteomes" id="UP000028545"/>
    </source>
</evidence>
<dbReference type="InterPro" id="IPR002938">
    <property type="entry name" value="FAD-bd"/>
</dbReference>
<reference evidence="7 8" key="1">
    <citation type="journal article" date="2014" name="Genome Announc.">
        <title>Draft genome sequence of the pathogenic fungus Scedosporium apiospermum.</title>
        <authorList>
            <person name="Vandeputte P."/>
            <person name="Ghamrawi S."/>
            <person name="Rechenmann M."/>
            <person name="Iltis A."/>
            <person name="Giraud S."/>
            <person name="Fleury M."/>
            <person name="Thornton C."/>
            <person name="Delhaes L."/>
            <person name="Meyer W."/>
            <person name="Papon N."/>
            <person name="Bouchara J.P."/>
        </authorList>
    </citation>
    <scope>NUCLEOTIDE SEQUENCE [LARGE SCALE GENOMIC DNA]</scope>
    <source>
        <strain evidence="7 8">IHEM 14462</strain>
    </source>
</reference>
<dbReference type="OMA" id="RFQGWAI"/>
<dbReference type="RefSeq" id="XP_016640621.1">
    <property type="nucleotide sequence ID" value="XM_016789748.1"/>
</dbReference>
<name>A0A084G0G0_PSEDA</name>
<keyword evidence="4" id="KW-0560">Oxidoreductase</keyword>
<keyword evidence="8" id="KW-1185">Reference proteome</keyword>
<keyword evidence="5" id="KW-0503">Monooxygenase</keyword>
<evidence type="ECO:0000256" key="5">
    <source>
        <dbReference type="ARBA" id="ARBA00023033"/>
    </source>
</evidence>
<gene>
    <name evidence="7" type="ORF">SAPIO_CDS8016</name>
</gene>
<evidence type="ECO:0000313" key="7">
    <source>
        <dbReference type="EMBL" id="KEZ40822.1"/>
    </source>
</evidence>
<organism evidence="7 8">
    <name type="scientific">Pseudallescheria apiosperma</name>
    <name type="common">Scedosporium apiospermum</name>
    <dbReference type="NCBI Taxonomy" id="563466"/>
    <lineage>
        <taxon>Eukaryota</taxon>
        <taxon>Fungi</taxon>
        <taxon>Dikarya</taxon>
        <taxon>Ascomycota</taxon>
        <taxon>Pezizomycotina</taxon>
        <taxon>Sordariomycetes</taxon>
        <taxon>Hypocreomycetidae</taxon>
        <taxon>Microascales</taxon>
        <taxon>Microascaceae</taxon>
        <taxon>Scedosporium</taxon>
    </lineage>
</organism>
<accession>A0A084G0G0</accession>
<dbReference type="GeneID" id="27727088"/>
<comment type="caution">
    <text evidence="7">The sequence shown here is derived from an EMBL/GenBank/DDBJ whole genome shotgun (WGS) entry which is preliminary data.</text>
</comment>
<evidence type="ECO:0000256" key="2">
    <source>
        <dbReference type="ARBA" id="ARBA00022630"/>
    </source>
</evidence>
<dbReference type="GO" id="GO:0004497">
    <property type="term" value="F:monooxygenase activity"/>
    <property type="evidence" value="ECO:0007669"/>
    <property type="project" value="UniProtKB-KW"/>
</dbReference>
<evidence type="ECO:0000256" key="3">
    <source>
        <dbReference type="ARBA" id="ARBA00022827"/>
    </source>
</evidence>
<dbReference type="PANTHER" id="PTHR47178">
    <property type="entry name" value="MONOOXYGENASE, FAD-BINDING"/>
    <property type="match status" value="1"/>
</dbReference>
<dbReference type="SUPFAM" id="SSF51905">
    <property type="entry name" value="FAD/NAD(P)-binding domain"/>
    <property type="match status" value="1"/>
</dbReference>
<evidence type="ECO:0000256" key="4">
    <source>
        <dbReference type="ARBA" id="ARBA00023002"/>
    </source>
</evidence>
<feature type="domain" description="FAD-binding" evidence="6">
    <location>
        <begin position="117"/>
        <end position="367"/>
    </location>
</feature>